<evidence type="ECO:0000256" key="4">
    <source>
        <dbReference type="ARBA" id="ARBA00022481"/>
    </source>
</evidence>
<dbReference type="InterPro" id="IPR045584">
    <property type="entry name" value="Pilin-like"/>
</dbReference>
<keyword evidence="3" id="KW-1003">Cell membrane</keyword>
<dbReference type="Pfam" id="PF12019">
    <property type="entry name" value="GspH"/>
    <property type="match status" value="1"/>
</dbReference>
<reference evidence="13" key="1">
    <citation type="submission" date="2022-09" db="EMBL/GenBank/DDBJ databases">
        <title>Tahibacter sp. nov., isolated from a fresh water.</title>
        <authorList>
            <person name="Baek J.H."/>
            <person name="Lee J.K."/>
            <person name="Kim J.M."/>
            <person name="Jeon C.O."/>
        </authorList>
    </citation>
    <scope>NUCLEOTIDE SEQUENCE</scope>
    <source>
        <strain evidence="13">W38</strain>
    </source>
</reference>
<dbReference type="InterPro" id="IPR022346">
    <property type="entry name" value="T2SS_GspH"/>
</dbReference>
<evidence type="ECO:0000313" key="14">
    <source>
        <dbReference type="Proteomes" id="UP001064632"/>
    </source>
</evidence>
<evidence type="ECO:0000313" key="13">
    <source>
        <dbReference type="EMBL" id="UXI66317.1"/>
    </source>
</evidence>
<sequence length="195" mass="20426">MLGSDAIDRDIGVIVQTGAASRATGQARAAGFTLVELVIVVLVVTLLTALALPSYVNVTRANRATTQAAEFLTAINLARTEAITRGMRISLCPSADGATCAAGTDWSGGWLVFADRADVGILGSTDTVLRVWPALAGADALSGDIAVVSFTRDGAVTSDTDVQWTLRPQGCQQDQQRRIRLGPYGRSNVSKETCS</sequence>
<evidence type="ECO:0000256" key="8">
    <source>
        <dbReference type="ARBA" id="ARBA00023136"/>
    </source>
</evidence>
<keyword evidence="8 11" id="KW-0472">Membrane</keyword>
<name>A0ABY6B956_9GAMM</name>
<evidence type="ECO:0000256" key="9">
    <source>
        <dbReference type="ARBA" id="ARBA00025772"/>
    </source>
</evidence>
<evidence type="ECO:0000256" key="3">
    <source>
        <dbReference type="ARBA" id="ARBA00022475"/>
    </source>
</evidence>
<evidence type="ECO:0000256" key="5">
    <source>
        <dbReference type="ARBA" id="ARBA00022519"/>
    </source>
</evidence>
<dbReference type="Pfam" id="PF07963">
    <property type="entry name" value="N_methyl"/>
    <property type="match status" value="1"/>
</dbReference>
<proteinExistence type="inferred from homology"/>
<dbReference type="RefSeq" id="WP_261693301.1">
    <property type="nucleotide sequence ID" value="NZ_CP104694.1"/>
</dbReference>
<keyword evidence="14" id="KW-1185">Reference proteome</keyword>
<evidence type="ECO:0000256" key="10">
    <source>
        <dbReference type="ARBA" id="ARBA00030775"/>
    </source>
</evidence>
<dbReference type="Proteomes" id="UP001064632">
    <property type="component" value="Chromosome"/>
</dbReference>
<evidence type="ECO:0000256" key="6">
    <source>
        <dbReference type="ARBA" id="ARBA00022692"/>
    </source>
</evidence>
<keyword evidence="5" id="KW-0997">Cell inner membrane</keyword>
<protein>
    <recommendedName>
        <fullName evidence="2">Type II secretion system protein H</fullName>
    </recommendedName>
    <alternativeName>
        <fullName evidence="10">General secretion pathway protein H</fullName>
    </alternativeName>
</protein>
<keyword evidence="6 11" id="KW-0812">Transmembrane</keyword>
<comment type="subcellular location">
    <subcellularLocation>
        <location evidence="1">Cell inner membrane</location>
        <topology evidence="1">Single-pass membrane protein</topology>
    </subcellularLocation>
</comment>
<evidence type="ECO:0000256" key="1">
    <source>
        <dbReference type="ARBA" id="ARBA00004377"/>
    </source>
</evidence>
<dbReference type="EMBL" id="CP104694">
    <property type="protein sequence ID" value="UXI66317.1"/>
    <property type="molecule type" value="Genomic_DNA"/>
</dbReference>
<organism evidence="13 14">
    <name type="scientific">Tahibacter amnicola</name>
    <dbReference type="NCBI Taxonomy" id="2976241"/>
    <lineage>
        <taxon>Bacteria</taxon>
        <taxon>Pseudomonadati</taxon>
        <taxon>Pseudomonadota</taxon>
        <taxon>Gammaproteobacteria</taxon>
        <taxon>Lysobacterales</taxon>
        <taxon>Rhodanobacteraceae</taxon>
        <taxon>Tahibacter</taxon>
    </lineage>
</organism>
<dbReference type="SUPFAM" id="SSF54523">
    <property type="entry name" value="Pili subunits"/>
    <property type="match status" value="1"/>
</dbReference>
<dbReference type="InterPro" id="IPR012902">
    <property type="entry name" value="N_methyl_site"/>
</dbReference>
<keyword evidence="4" id="KW-0488">Methylation</keyword>
<feature type="domain" description="General secretion pathway GspH" evidence="12">
    <location>
        <begin position="67"/>
        <end position="182"/>
    </location>
</feature>
<comment type="similarity">
    <text evidence="9">Belongs to the GSP H family.</text>
</comment>
<evidence type="ECO:0000259" key="12">
    <source>
        <dbReference type="Pfam" id="PF12019"/>
    </source>
</evidence>
<evidence type="ECO:0000256" key="2">
    <source>
        <dbReference type="ARBA" id="ARBA00021549"/>
    </source>
</evidence>
<gene>
    <name evidence="13" type="ORF">N4264_16340</name>
</gene>
<dbReference type="Gene3D" id="3.55.40.10">
    <property type="entry name" value="minor pseudopilin epsh domain"/>
    <property type="match status" value="1"/>
</dbReference>
<accession>A0ABY6B956</accession>
<evidence type="ECO:0000256" key="11">
    <source>
        <dbReference type="SAM" id="Phobius"/>
    </source>
</evidence>
<evidence type="ECO:0000256" key="7">
    <source>
        <dbReference type="ARBA" id="ARBA00022989"/>
    </source>
</evidence>
<feature type="transmembrane region" description="Helical" evidence="11">
    <location>
        <begin position="29"/>
        <end position="52"/>
    </location>
</feature>
<keyword evidence="7 11" id="KW-1133">Transmembrane helix</keyword>
<dbReference type="PROSITE" id="PS00409">
    <property type="entry name" value="PROKAR_NTER_METHYL"/>
    <property type="match status" value="1"/>
</dbReference>